<keyword evidence="1" id="KW-0238">DNA-binding</keyword>
<reference evidence="1 2" key="1">
    <citation type="journal article" date="2020" name="Nature">
        <title>Six reference-quality genomes reveal evolution of bat adaptations.</title>
        <authorList>
            <person name="Jebb D."/>
            <person name="Huang Z."/>
            <person name="Pippel M."/>
            <person name="Hughes G.M."/>
            <person name="Lavrichenko K."/>
            <person name="Devanna P."/>
            <person name="Winkler S."/>
            <person name="Jermiin L.S."/>
            <person name="Skirmuntt E.C."/>
            <person name="Katzourakis A."/>
            <person name="Burkitt-Gray L."/>
            <person name="Ray D.A."/>
            <person name="Sullivan K.A.M."/>
            <person name="Roscito J.G."/>
            <person name="Kirilenko B.M."/>
            <person name="Davalos L.M."/>
            <person name="Corthals A.P."/>
            <person name="Power M.L."/>
            <person name="Jones G."/>
            <person name="Ransome R.D."/>
            <person name="Dechmann D.K.N."/>
            <person name="Locatelli A.G."/>
            <person name="Puechmaille S.J."/>
            <person name="Fedrigo O."/>
            <person name="Jarvis E.D."/>
            <person name="Hiller M."/>
            <person name="Vernes S.C."/>
            <person name="Myers E.W."/>
            <person name="Teeling E.C."/>
        </authorList>
    </citation>
    <scope>NUCLEOTIDE SEQUENCE [LARGE SCALE GENOMIC DNA]</scope>
    <source>
        <strain evidence="1">MRouAeg1</strain>
        <tissue evidence="1">Muscle</tissue>
    </source>
</reference>
<name>A0A7J8H4A5_ROUAE</name>
<comment type="caution">
    <text evidence="1">The sequence shown here is derived from an EMBL/GenBank/DDBJ whole genome shotgun (WGS) entry which is preliminary data.</text>
</comment>
<dbReference type="EMBL" id="JACASE010000005">
    <property type="protein sequence ID" value="KAF6467106.1"/>
    <property type="molecule type" value="Genomic_DNA"/>
</dbReference>
<gene>
    <name evidence="1" type="ORF">HJG63_015391</name>
</gene>
<sequence>MVTSQGQVVTQAIPQGAIQIQNTQVNLDLTSLLDNEDKKSKNKRGVLPKHATNIMRSWLFQHLMVSVCVCTGLWRCGVPCNHNPFSARLQCHP</sequence>
<dbReference type="GO" id="GO:0003677">
    <property type="term" value="F:DNA binding"/>
    <property type="evidence" value="ECO:0007669"/>
    <property type="project" value="UniProtKB-KW"/>
</dbReference>
<evidence type="ECO:0000313" key="2">
    <source>
        <dbReference type="Proteomes" id="UP000593571"/>
    </source>
</evidence>
<protein>
    <submittedName>
        <fullName evidence="1">PBX/knotted 1 homeobox 2</fullName>
    </submittedName>
</protein>
<proteinExistence type="predicted"/>
<keyword evidence="2" id="KW-1185">Reference proteome</keyword>
<organism evidence="1 2">
    <name type="scientific">Rousettus aegyptiacus</name>
    <name type="common">Egyptian fruit bat</name>
    <name type="synonym">Pteropus aegyptiacus</name>
    <dbReference type="NCBI Taxonomy" id="9407"/>
    <lineage>
        <taxon>Eukaryota</taxon>
        <taxon>Metazoa</taxon>
        <taxon>Chordata</taxon>
        <taxon>Craniata</taxon>
        <taxon>Vertebrata</taxon>
        <taxon>Euteleostomi</taxon>
        <taxon>Mammalia</taxon>
        <taxon>Eutheria</taxon>
        <taxon>Laurasiatheria</taxon>
        <taxon>Chiroptera</taxon>
        <taxon>Yinpterochiroptera</taxon>
        <taxon>Pteropodoidea</taxon>
        <taxon>Pteropodidae</taxon>
        <taxon>Rousettinae</taxon>
        <taxon>Rousettus</taxon>
    </lineage>
</organism>
<evidence type="ECO:0000313" key="1">
    <source>
        <dbReference type="EMBL" id="KAF6467106.1"/>
    </source>
</evidence>
<dbReference type="Proteomes" id="UP000593571">
    <property type="component" value="Unassembled WGS sequence"/>
</dbReference>
<dbReference type="AlphaFoldDB" id="A0A7J8H4A5"/>
<accession>A0A7J8H4A5</accession>
<keyword evidence="1" id="KW-0371">Homeobox</keyword>
<dbReference type="Gene3D" id="1.10.10.60">
    <property type="entry name" value="Homeodomain-like"/>
    <property type="match status" value="1"/>
</dbReference>